<dbReference type="PANTHER" id="PTHR34282">
    <property type="entry name" value="OS01G0228800 PROTEIN-RELATED"/>
    <property type="match status" value="1"/>
</dbReference>
<proteinExistence type="predicted"/>
<feature type="domain" description="DUF3741" evidence="2">
    <location>
        <begin position="248"/>
        <end position="265"/>
    </location>
</feature>
<accession>A0AAN8VRD4</accession>
<evidence type="ECO:0000259" key="2">
    <source>
        <dbReference type="Pfam" id="PF14383"/>
    </source>
</evidence>
<name>A0AAN8VRD4_9MAGN</name>
<feature type="non-terminal residue" evidence="3">
    <location>
        <position position="1"/>
    </location>
</feature>
<protein>
    <submittedName>
        <fullName evidence="3">DUF3741-associated sequence motif</fullName>
    </submittedName>
</protein>
<dbReference type="Proteomes" id="UP001370490">
    <property type="component" value="Unassembled WGS sequence"/>
</dbReference>
<feature type="region of interest" description="Disordered" evidence="1">
    <location>
        <begin position="524"/>
        <end position="543"/>
    </location>
</feature>
<dbReference type="InterPro" id="IPR032795">
    <property type="entry name" value="DUF3741-assoc"/>
</dbReference>
<gene>
    <name evidence="3" type="ORF">RJ641_032288</name>
</gene>
<reference evidence="3 4" key="1">
    <citation type="submission" date="2023-12" db="EMBL/GenBank/DDBJ databases">
        <title>A high-quality genome assembly for Dillenia turbinata (Dilleniales).</title>
        <authorList>
            <person name="Chanderbali A."/>
        </authorList>
    </citation>
    <scope>NUCLEOTIDE SEQUENCE [LARGE SCALE GENOMIC DNA]</scope>
    <source>
        <strain evidence="3">LSX21</strain>
        <tissue evidence="3">Leaf</tissue>
    </source>
</reference>
<evidence type="ECO:0000313" key="4">
    <source>
        <dbReference type="Proteomes" id="UP001370490"/>
    </source>
</evidence>
<dbReference type="EMBL" id="JBAMMX010000006">
    <property type="protein sequence ID" value="KAK6938780.1"/>
    <property type="molecule type" value="Genomic_DNA"/>
</dbReference>
<dbReference type="AlphaFoldDB" id="A0AAN8VRD4"/>
<keyword evidence="4" id="KW-1185">Reference proteome</keyword>
<evidence type="ECO:0000313" key="3">
    <source>
        <dbReference type="EMBL" id="KAK6938780.1"/>
    </source>
</evidence>
<dbReference type="PANTHER" id="PTHR34282:SF1">
    <property type="entry name" value="DUF3741 DOMAIN-CONTAINING PROTEIN"/>
    <property type="match status" value="1"/>
</dbReference>
<comment type="caution">
    <text evidence="3">The sequence shown here is derived from an EMBL/GenBank/DDBJ whole genome shotgun (WGS) entry which is preliminary data.</text>
</comment>
<feature type="compositionally biased region" description="Basic residues" evidence="1">
    <location>
        <begin position="1"/>
        <end position="12"/>
    </location>
</feature>
<feature type="region of interest" description="Disordered" evidence="1">
    <location>
        <begin position="1"/>
        <end position="33"/>
    </location>
</feature>
<sequence length="641" mass="71589">ELGNSKHAKRSAHGINRSQTRKETSNQIVTLGRGQRPEQIGVLSIALAFALENGGKNIGMESSGNMETVNIDRRSKLDRHQISTCFPALSHLHLQEISRGAQKLNQILKACSSGFNIDRHSIEIGKELLKGAMELEESLRMLVNLQEASEFMISPHFRGRIGSGCLMLTKMMMKAALGEETSHPAKVFLQQAIKDSSGHLRSHEGWLQSKYNGSHISYSSKSYKYENFICNDSTKGHCGPSPKEDKGRIPNVIAKLMGLDELPQKRHSKNIGQTEISSKKVTEQMVLKTTASRTNKNDEIKKVTEDLATQKSRQNGVQNKRVPVTLSKVLELQAEENQVKENTTLKSTVQHLESTEGTKLVAGSKKETLKRNNQANSKIPLTVITGNQEHKQENEKRQDTVKLNECKGMEVARPEVQVLKGELQEIESWQPITEPANAMCEPTDKREHMLQTEKRNAFTGQSTKKPTKILHFSSHKSSETLNHKKKSIKQKRLSRKANIMSSKVFTKITGDAPNFQKKLLRLDKPTARKTGSREGISTILSQGTPNSIKKNIAKDLTATDQVGKNDSTHRGMDENTLAVNLKAKSETNKASFPTVIKLKSANLFPTNQKVNNIKANKNEIPQKIAEVMTRNLDRFASLQVY</sequence>
<evidence type="ECO:0000256" key="1">
    <source>
        <dbReference type="SAM" id="MobiDB-lite"/>
    </source>
</evidence>
<organism evidence="3 4">
    <name type="scientific">Dillenia turbinata</name>
    <dbReference type="NCBI Taxonomy" id="194707"/>
    <lineage>
        <taxon>Eukaryota</taxon>
        <taxon>Viridiplantae</taxon>
        <taxon>Streptophyta</taxon>
        <taxon>Embryophyta</taxon>
        <taxon>Tracheophyta</taxon>
        <taxon>Spermatophyta</taxon>
        <taxon>Magnoliopsida</taxon>
        <taxon>eudicotyledons</taxon>
        <taxon>Gunneridae</taxon>
        <taxon>Pentapetalae</taxon>
        <taxon>Dilleniales</taxon>
        <taxon>Dilleniaceae</taxon>
        <taxon>Dillenia</taxon>
    </lineage>
</organism>
<dbReference type="Pfam" id="PF14383">
    <property type="entry name" value="VARLMGL"/>
    <property type="match status" value="1"/>
</dbReference>